<gene>
    <name evidence="2" type="ORF">FBEOM_2482</name>
</gene>
<dbReference type="OrthoDB" id="5012172at2759"/>
<keyword evidence="3" id="KW-1185">Reference proteome</keyword>
<proteinExistence type="predicted"/>
<keyword evidence="1" id="KW-0175">Coiled coil</keyword>
<protein>
    <submittedName>
        <fullName evidence="2">Uncharacterized protein</fullName>
    </submittedName>
</protein>
<sequence>MSSYTFRDSYPQTPRTFGRLSDQYAKLSANQTISNTFEAFDDIEFDLAPFTVQDTIREDSEILEEPRFSWKTSSLYSYSYYSVTNESPASDDKSQLYICAPLSPVPAIRQPPQSILPDDITGTFVSDRQYLHQRVHSWLAALPDIPWFDVRCMSPIYDDTASLLAGDSEHRKETSTEVNNSLHNLDVFDFLYENNRAATLAAEEYNDMEREYHAMERELQAQKEGESNSSVDVARILDAYHKALLHIHLASTSAEVITWNFRPSMRRQYPRGLEEEARQSISLIASSNSH</sequence>
<evidence type="ECO:0000313" key="2">
    <source>
        <dbReference type="EMBL" id="KAF4343573.1"/>
    </source>
</evidence>
<name>A0A9P5E3A0_9HYPO</name>
<evidence type="ECO:0000256" key="1">
    <source>
        <dbReference type="SAM" id="Coils"/>
    </source>
</evidence>
<organism evidence="2 3">
    <name type="scientific">Fusarium beomiforme</name>
    <dbReference type="NCBI Taxonomy" id="44412"/>
    <lineage>
        <taxon>Eukaryota</taxon>
        <taxon>Fungi</taxon>
        <taxon>Dikarya</taxon>
        <taxon>Ascomycota</taxon>
        <taxon>Pezizomycotina</taxon>
        <taxon>Sordariomycetes</taxon>
        <taxon>Hypocreomycetidae</taxon>
        <taxon>Hypocreales</taxon>
        <taxon>Nectriaceae</taxon>
        <taxon>Fusarium</taxon>
        <taxon>Fusarium burgessii species complex</taxon>
    </lineage>
</organism>
<comment type="caution">
    <text evidence="2">The sequence shown here is derived from an EMBL/GenBank/DDBJ whole genome shotgun (WGS) entry which is preliminary data.</text>
</comment>
<evidence type="ECO:0000313" key="3">
    <source>
        <dbReference type="Proteomes" id="UP000730481"/>
    </source>
</evidence>
<feature type="coiled-coil region" evidence="1">
    <location>
        <begin position="198"/>
        <end position="225"/>
    </location>
</feature>
<reference evidence="2" key="2">
    <citation type="submission" date="2020-02" db="EMBL/GenBank/DDBJ databases">
        <title>Identification and distribution of gene clusters putatively required for synthesis of sphingolipid metabolism inhibitors in phylogenetically diverse species of the filamentous fungus Fusarium.</title>
        <authorList>
            <person name="Kim H.-S."/>
            <person name="Busman M."/>
            <person name="Brown D.W."/>
            <person name="Divon H."/>
            <person name="Uhlig S."/>
            <person name="Proctor R.H."/>
        </authorList>
    </citation>
    <scope>NUCLEOTIDE SEQUENCE</scope>
    <source>
        <strain evidence="2">NRRL 25174</strain>
    </source>
</reference>
<dbReference type="AlphaFoldDB" id="A0A9P5E3A0"/>
<dbReference type="EMBL" id="PVQB02000088">
    <property type="protein sequence ID" value="KAF4343573.1"/>
    <property type="molecule type" value="Genomic_DNA"/>
</dbReference>
<dbReference type="Proteomes" id="UP000730481">
    <property type="component" value="Unassembled WGS sequence"/>
</dbReference>
<accession>A0A9P5E3A0</accession>
<reference evidence="2" key="1">
    <citation type="journal article" date="2017" name="Mycologia">
        <title>Fusarium algeriense, sp. nov., a novel toxigenic crown rot pathogen of durum wheat from Algeria is nested in the Fusarium burgessii species complex.</title>
        <authorList>
            <person name="Laraba I."/>
            <person name="Keddad A."/>
            <person name="Boureghda H."/>
            <person name="Abdallah N."/>
            <person name="Vaughan M.M."/>
            <person name="Proctor R.H."/>
            <person name="Busman M."/>
            <person name="O'Donnell K."/>
        </authorList>
    </citation>
    <scope>NUCLEOTIDE SEQUENCE</scope>
    <source>
        <strain evidence="2">NRRL 25174</strain>
    </source>
</reference>